<sequence>MPFFLTVNFMRQDQIDMAASVGIHFPSIKPLFSCPPNPEVLKAWQAYQCQFELPESASISQKIIDNVNYVSFETFMAQLQATIAAFNQACDEPYILLITQDTLGKLDEGASEQWVSGLALEECCLRWPAAITTSLSLDACLARNPQVRKILILDDAAYSGTHMARELSNLRNLRNVDSSSQYTFYFGIPFMSKQSRRIVEAGPVSCQSNFSSVCLPHQTIPLIEDLLTEEEKKVAARLDNLQLTVGLTYFDHKMPDYKSVSTLLEQGIFLKPTMDCLMEIEHIIPGNRAPRPGKTRIETPEEWNKRYNQFAANRYIPWMPKVICPYKLKNDEEQQVLRKAVDSKRVGNRTSYSLPERFKVAREILGEETIQEQVGAPCREFSLPEQGAAPSREFSLNDIRQSYSKHASWYSLRKYSLFFFNTTKDAVIENMKTQARLKPHGASEKTLIEFGLI</sequence>
<comment type="caution">
    <text evidence="1">The sequence shown here is derived from an EMBL/GenBank/DDBJ whole genome shotgun (WGS) entry which is preliminary data.</text>
</comment>
<dbReference type="AlphaFoldDB" id="A0A364LK84"/>
<evidence type="ECO:0000313" key="2">
    <source>
        <dbReference type="Proteomes" id="UP000249458"/>
    </source>
</evidence>
<reference evidence="1 2" key="1">
    <citation type="submission" date="2017-02" db="EMBL/GenBank/DDBJ databases">
        <title>Legionella quilivanii strain from human: case report and whole genome sequencing analysis.</title>
        <authorList>
            <person name="Lalancette C."/>
            <person name="Leduc J.-M."/>
            <person name="Levesque S."/>
            <person name="Fournier E."/>
            <person name="Saoud J."/>
            <person name="Faucher S.P."/>
            <person name="Bernard K."/>
            <person name="Martineau C."/>
            <person name="Longtin J."/>
        </authorList>
    </citation>
    <scope>NUCLEOTIDE SEQUENCE [LARGE SCALE GENOMIC DNA]</scope>
    <source>
        <strain evidence="1 2">ID143958</strain>
    </source>
</reference>
<dbReference type="EMBL" id="MVJN01000004">
    <property type="protein sequence ID" value="RAP37016.1"/>
    <property type="molecule type" value="Genomic_DNA"/>
</dbReference>
<organism evidence="1 2">
    <name type="scientific">Legionella quinlivanii</name>
    <dbReference type="NCBI Taxonomy" id="45073"/>
    <lineage>
        <taxon>Bacteria</taxon>
        <taxon>Pseudomonadati</taxon>
        <taxon>Pseudomonadota</taxon>
        <taxon>Gammaproteobacteria</taxon>
        <taxon>Legionellales</taxon>
        <taxon>Legionellaceae</taxon>
        <taxon>Legionella</taxon>
    </lineage>
</organism>
<gene>
    <name evidence="1" type="ORF">B1207_06195</name>
</gene>
<evidence type="ECO:0000313" key="1">
    <source>
        <dbReference type="EMBL" id="RAP37016.1"/>
    </source>
</evidence>
<accession>A0A364LK84</accession>
<protein>
    <submittedName>
        <fullName evidence="1">Uncharacterized protein</fullName>
    </submittedName>
</protein>
<dbReference type="Proteomes" id="UP000249458">
    <property type="component" value="Unassembled WGS sequence"/>
</dbReference>
<proteinExistence type="predicted"/>
<name>A0A364LK84_9GAMM</name>